<dbReference type="EMBL" id="CAJMXA010002571">
    <property type="protein sequence ID" value="CAE6484060.1"/>
    <property type="molecule type" value="Genomic_DNA"/>
</dbReference>
<name>A0A8H3H0I0_9AGAM</name>
<evidence type="ECO:0000313" key="1">
    <source>
        <dbReference type="EMBL" id="CAE6484060.1"/>
    </source>
</evidence>
<evidence type="ECO:0000313" key="2">
    <source>
        <dbReference type="Proteomes" id="UP000663853"/>
    </source>
</evidence>
<dbReference type="InterPro" id="IPR029058">
    <property type="entry name" value="AB_hydrolase_fold"/>
</dbReference>
<dbReference type="Gene3D" id="3.40.50.1820">
    <property type="entry name" value="alpha/beta hydrolase"/>
    <property type="match status" value="1"/>
</dbReference>
<comment type="caution">
    <text evidence="1">The sequence shown here is derived from an EMBL/GenBank/DDBJ whole genome shotgun (WGS) entry which is preliminary data.</text>
</comment>
<accession>A0A8H3H0I0</accession>
<organism evidence="1 2">
    <name type="scientific">Rhizoctonia solani</name>
    <dbReference type="NCBI Taxonomy" id="456999"/>
    <lineage>
        <taxon>Eukaryota</taxon>
        <taxon>Fungi</taxon>
        <taxon>Dikarya</taxon>
        <taxon>Basidiomycota</taxon>
        <taxon>Agaricomycotina</taxon>
        <taxon>Agaricomycetes</taxon>
        <taxon>Cantharellales</taxon>
        <taxon>Ceratobasidiaceae</taxon>
        <taxon>Rhizoctonia</taxon>
    </lineage>
</organism>
<dbReference type="Proteomes" id="UP000663853">
    <property type="component" value="Unassembled WGS sequence"/>
</dbReference>
<dbReference type="SUPFAM" id="SSF53474">
    <property type="entry name" value="alpha/beta-Hydrolases"/>
    <property type="match status" value="1"/>
</dbReference>
<dbReference type="AlphaFoldDB" id="A0A8H3H0I0"/>
<gene>
    <name evidence="1" type="ORF">RDB_LOCUS93133</name>
</gene>
<sequence>MAPVVNRIFHILTNKPGAPCGGAYNNLFIVTLESKEKARPLMDELMSEAKCVYKAQGGFAEQLASTVSGMMDLLPRVLHPNAPEIINTWVVAGVGLGAHAAWMAMDRDPRLHACIPILGSPDFLDIATSRSLKNFPLLSSYMTHETREYILKRDPISRPASPERPNPFLNKQILAIVGAQDSMVPILPTRQFLDRINVGPLGTKKLVIQEGVGHQCTQEMIVQMAEFVWDVALA</sequence>
<proteinExistence type="predicted"/>
<reference evidence="1" key="1">
    <citation type="submission" date="2021-01" db="EMBL/GenBank/DDBJ databases">
        <authorList>
            <person name="Kaushik A."/>
        </authorList>
    </citation>
    <scope>NUCLEOTIDE SEQUENCE</scope>
    <source>
        <strain evidence="1">AG6-10EEA</strain>
    </source>
</reference>
<protein>
    <submittedName>
        <fullName evidence="1">Uncharacterized protein</fullName>
    </submittedName>
</protein>